<evidence type="ECO:0000259" key="1">
    <source>
        <dbReference type="PROSITE" id="PS51725"/>
    </source>
</evidence>
<dbReference type="Gene3D" id="3.30.70.100">
    <property type="match status" value="1"/>
</dbReference>
<dbReference type="PROSITE" id="PS51725">
    <property type="entry name" value="ABM"/>
    <property type="match status" value="1"/>
</dbReference>
<evidence type="ECO:0000313" key="3">
    <source>
        <dbReference type="Proteomes" id="UP000236641"/>
    </source>
</evidence>
<comment type="caution">
    <text evidence="2">The sequence shown here is derived from an EMBL/GenBank/DDBJ whole genome shotgun (WGS) entry which is preliminary data.</text>
</comment>
<dbReference type="AlphaFoldDB" id="A0A2K1E0J6"/>
<protein>
    <recommendedName>
        <fullName evidence="1">ABM domain-containing protein</fullName>
    </recommendedName>
</protein>
<evidence type="ECO:0000313" key="2">
    <source>
        <dbReference type="EMBL" id="PNQ73812.1"/>
    </source>
</evidence>
<sequence>MKSIKNLILMITLFVMTLGCEKNTNNASNNTTNTIVLLKFKTQPNKSSETITALTKLIEQVKHEPYFKGITLHVDPNDDTNILLYEEWEDVDYYNNEHMETEYIKAFMASSNNFLAGPPDITFWRVSKEFN</sequence>
<reference evidence="2 3" key="1">
    <citation type="submission" date="2018-01" db="EMBL/GenBank/DDBJ databases">
        <title>The draft genome of Hanstruepera neustonica JCM19743.</title>
        <authorList>
            <person name="He R.-H."/>
            <person name="Du Z.-J."/>
        </authorList>
    </citation>
    <scope>NUCLEOTIDE SEQUENCE [LARGE SCALE GENOMIC DNA]</scope>
    <source>
        <strain evidence="2 3">JCM19743</strain>
    </source>
</reference>
<proteinExistence type="predicted"/>
<dbReference type="PANTHER" id="PTHR33336">
    <property type="entry name" value="QUINOL MONOOXYGENASE YGIN-RELATED"/>
    <property type="match status" value="1"/>
</dbReference>
<dbReference type="EMBL" id="POWF01000002">
    <property type="protein sequence ID" value="PNQ73812.1"/>
    <property type="molecule type" value="Genomic_DNA"/>
</dbReference>
<gene>
    <name evidence="2" type="ORF">C1T31_05625</name>
</gene>
<dbReference type="InterPro" id="IPR011008">
    <property type="entry name" value="Dimeric_a/b-barrel"/>
</dbReference>
<dbReference type="RefSeq" id="WP_103051508.1">
    <property type="nucleotide sequence ID" value="NZ_POWF01000002.1"/>
</dbReference>
<organism evidence="2 3">
    <name type="scientific">Hanstruepera neustonica</name>
    <dbReference type="NCBI Taxonomy" id="1445657"/>
    <lineage>
        <taxon>Bacteria</taxon>
        <taxon>Pseudomonadati</taxon>
        <taxon>Bacteroidota</taxon>
        <taxon>Flavobacteriia</taxon>
        <taxon>Flavobacteriales</taxon>
        <taxon>Flavobacteriaceae</taxon>
        <taxon>Hanstruepera</taxon>
    </lineage>
</organism>
<name>A0A2K1E0J6_9FLAO</name>
<keyword evidence="3" id="KW-1185">Reference proteome</keyword>
<dbReference type="PANTHER" id="PTHR33336:SF15">
    <property type="entry name" value="ABM DOMAIN-CONTAINING PROTEIN"/>
    <property type="match status" value="1"/>
</dbReference>
<feature type="domain" description="ABM" evidence="1">
    <location>
        <begin position="34"/>
        <end position="123"/>
    </location>
</feature>
<dbReference type="GO" id="GO:0003824">
    <property type="term" value="F:catalytic activity"/>
    <property type="evidence" value="ECO:0007669"/>
    <property type="project" value="TreeGrafter"/>
</dbReference>
<dbReference type="SUPFAM" id="SSF54909">
    <property type="entry name" value="Dimeric alpha+beta barrel"/>
    <property type="match status" value="1"/>
</dbReference>
<dbReference type="Proteomes" id="UP000236641">
    <property type="component" value="Unassembled WGS sequence"/>
</dbReference>
<dbReference type="Pfam" id="PF03992">
    <property type="entry name" value="ABM"/>
    <property type="match status" value="1"/>
</dbReference>
<dbReference type="PROSITE" id="PS51257">
    <property type="entry name" value="PROKAR_LIPOPROTEIN"/>
    <property type="match status" value="1"/>
</dbReference>
<dbReference type="InterPro" id="IPR050744">
    <property type="entry name" value="AI-2_Isomerase_LsrG"/>
</dbReference>
<dbReference type="OrthoDB" id="678044at2"/>
<dbReference type="InterPro" id="IPR007138">
    <property type="entry name" value="ABM_dom"/>
</dbReference>
<accession>A0A2K1E0J6</accession>